<sequence>MGSSRFGGSPPRRPGRGGGRWWSRRLGERERGARLDLGTGEVLRFNPLWHFCIQTLLPFFFLRRPLFLLSPLHVTFSSLFSGRRTRPSSPLTCPAAPHLTAGRRSEPRRRPPPRLTFGDLFRVGLRCLRRYAGLPLAPSGMEKTTARASCARKWSWSSTKRRRRRVELRTHRRLVPPCATAEESGPVAASPREQPAAVVASSSPLLAALRSAMASSTGPPPFARASSSTDFEAGPLAARPPLPLAPPSPDRLRTPRPRPRSRPGLPPARTHPPSSTAPGHGGLSPARARLLRLLRNDDLLPRITRPELTRGEEGLEEEDKKKEKMSR</sequence>
<evidence type="ECO:0000313" key="2">
    <source>
        <dbReference type="EMBL" id="PNT77333.1"/>
    </source>
</evidence>
<reference evidence="2 3" key="1">
    <citation type="journal article" date="2010" name="Nature">
        <title>Genome sequencing and analysis of the model grass Brachypodium distachyon.</title>
        <authorList>
            <consortium name="International Brachypodium Initiative"/>
        </authorList>
    </citation>
    <scope>NUCLEOTIDE SEQUENCE [LARGE SCALE GENOMIC DNA]</scope>
    <source>
        <strain evidence="2 3">Bd21</strain>
    </source>
</reference>
<evidence type="ECO:0000256" key="1">
    <source>
        <dbReference type="SAM" id="MobiDB-lite"/>
    </source>
</evidence>
<accession>A0A2K2DST0</accession>
<feature type="region of interest" description="Disordered" evidence="1">
    <location>
        <begin position="1"/>
        <end position="22"/>
    </location>
</feature>
<dbReference type="Proteomes" id="UP000008810">
    <property type="component" value="Chromosome 1"/>
</dbReference>
<dbReference type="EMBL" id="CM000880">
    <property type="protein sequence ID" value="PNT77333.1"/>
    <property type="molecule type" value="Genomic_DNA"/>
</dbReference>
<feature type="compositionally biased region" description="Low complexity" evidence="1">
    <location>
        <begin position="283"/>
        <end position="293"/>
    </location>
</feature>
<feature type="compositionally biased region" description="Low complexity" evidence="1">
    <location>
        <begin position="1"/>
        <end position="10"/>
    </location>
</feature>
<dbReference type="AlphaFoldDB" id="A0A2K2DST0"/>
<gene>
    <name evidence="2" type="ORF">BRADI_1g61286v3</name>
</gene>
<reference evidence="3" key="3">
    <citation type="submission" date="2018-08" db="UniProtKB">
        <authorList>
            <consortium name="EnsemblPlants"/>
        </authorList>
    </citation>
    <scope>IDENTIFICATION</scope>
    <source>
        <strain evidence="3">cv. Bd21</strain>
    </source>
</reference>
<feature type="compositionally biased region" description="Pro residues" evidence="1">
    <location>
        <begin position="238"/>
        <end position="249"/>
    </location>
</feature>
<dbReference type="InParanoid" id="A0A2K2DST0"/>
<feature type="region of interest" description="Disordered" evidence="1">
    <location>
        <begin position="81"/>
        <end position="114"/>
    </location>
</feature>
<evidence type="ECO:0000313" key="3">
    <source>
        <dbReference type="EnsemblPlants" id="PNT77333"/>
    </source>
</evidence>
<name>A0A2K2DST0_BRADI</name>
<feature type="compositionally biased region" description="Basic and acidic residues" evidence="1">
    <location>
        <begin position="294"/>
        <end position="327"/>
    </location>
</feature>
<evidence type="ECO:0000313" key="4">
    <source>
        <dbReference type="Proteomes" id="UP000008810"/>
    </source>
</evidence>
<protein>
    <submittedName>
        <fullName evidence="2 3">Uncharacterized protein</fullName>
    </submittedName>
</protein>
<dbReference type="Gramene" id="PNT77333">
    <property type="protein sequence ID" value="PNT77333"/>
    <property type="gene ID" value="BRADI_1g61286v3"/>
</dbReference>
<feature type="region of interest" description="Disordered" evidence="1">
    <location>
        <begin position="212"/>
        <end position="327"/>
    </location>
</feature>
<dbReference type="EnsemblPlants" id="PNT77333">
    <property type="protein sequence ID" value="PNT77333"/>
    <property type="gene ID" value="BRADI_1g61286v3"/>
</dbReference>
<organism evidence="2">
    <name type="scientific">Brachypodium distachyon</name>
    <name type="common">Purple false brome</name>
    <name type="synonym">Trachynia distachya</name>
    <dbReference type="NCBI Taxonomy" id="15368"/>
    <lineage>
        <taxon>Eukaryota</taxon>
        <taxon>Viridiplantae</taxon>
        <taxon>Streptophyta</taxon>
        <taxon>Embryophyta</taxon>
        <taxon>Tracheophyta</taxon>
        <taxon>Spermatophyta</taxon>
        <taxon>Magnoliopsida</taxon>
        <taxon>Liliopsida</taxon>
        <taxon>Poales</taxon>
        <taxon>Poaceae</taxon>
        <taxon>BOP clade</taxon>
        <taxon>Pooideae</taxon>
        <taxon>Stipodae</taxon>
        <taxon>Brachypodieae</taxon>
        <taxon>Brachypodium</taxon>
    </lineage>
</organism>
<proteinExistence type="predicted"/>
<reference evidence="2" key="2">
    <citation type="submission" date="2017-06" db="EMBL/GenBank/DDBJ databases">
        <title>WGS assembly of Brachypodium distachyon.</title>
        <authorList>
            <consortium name="The International Brachypodium Initiative"/>
            <person name="Lucas S."/>
            <person name="Harmon-Smith M."/>
            <person name="Lail K."/>
            <person name="Tice H."/>
            <person name="Grimwood J."/>
            <person name="Bruce D."/>
            <person name="Barry K."/>
            <person name="Shu S."/>
            <person name="Lindquist E."/>
            <person name="Wang M."/>
            <person name="Pitluck S."/>
            <person name="Vogel J.P."/>
            <person name="Garvin D.F."/>
            <person name="Mockler T.C."/>
            <person name="Schmutz J."/>
            <person name="Rokhsar D."/>
            <person name="Bevan M.W."/>
        </authorList>
    </citation>
    <scope>NUCLEOTIDE SEQUENCE</scope>
    <source>
        <strain evidence="2">Bd21</strain>
    </source>
</reference>
<keyword evidence="4" id="KW-1185">Reference proteome</keyword>